<evidence type="ECO:0000313" key="2">
    <source>
        <dbReference type="Proteomes" id="UP000829420"/>
    </source>
</evidence>
<accession>A0ACD3YBW4</accession>
<name>A0ACD3YBW4_9GAMM</name>
<keyword evidence="2" id="KW-1185">Reference proteome</keyword>
<gene>
    <name evidence="1" type="ORF">MNY70_07105</name>
</gene>
<dbReference type="EMBL" id="CP093255">
    <property type="protein sequence ID" value="UNH40191.1"/>
    <property type="molecule type" value="Genomic_DNA"/>
</dbReference>
<dbReference type="Proteomes" id="UP000829420">
    <property type="component" value="Chromosome"/>
</dbReference>
<organism evidence="1 2">
    <name type="scientific">Moellerella wisconsensis</name>
    <dbReference type="NCBI Taxonomy" id="158849"/>
    <lineage>
        <taxon>Bacteria</taxon>
        <taxon>Pseudomonadati</taxon>
        <taxon>Pseudomonadota</taxon>
        <taxon>Gammaproteobacteria</taxon>
        <taxon>Enterobacterales</taxon>
        <taxon>Morganellaceae</taxon>
        <taxon>Moellerella</taxon>
    </lineage>
</organism>
<reference evidence="1" key="1">
    <citation type="submission" date="2022-03" db="EMBL/GenBank/DDBJ databases">
        <title>ESBL-producing Moellerella wisconsensis and Escherichia marmotae isolated from wild game meat.</title>
        <authorList>
            <person name="Biggel M."/>
        </authorList>
    </citation>
    <scope>NUCLEOTIDE SEQUENCE</scope>
    <source>
        <strain evidence="1">W1</strain>
    </source>
</reference>
<sequence length="123" mass="14149">MAGTSKNLLNTYNESFTENKSSIDKTVITEKTSIEQVEGRDRGKLTTYFVWGFFTLLLWSFLFVLVYNWIAVWWAIDLHEHGMKDVASKVTLLELDKVLSLIISALGTPLGFIIGYYFKEKRS</sequence>
<proteinExistence type="predicted"/>
<protein>
    <submittedName>
        <fullName evidence="1">Uncharacterized protein</fullName>
    </submittedName>
</protein>
<evidence type="ECO:0000313" key="1">
    <source>
        <dbReference type="EMBL" id="UNH40191.1"/>
    </source>
</evidence>